<dbReference type="SMART" id="SM00356">
    <property type="entry name" value="ZnF_C3H1"/>
    <property type="match status" value="2"/>
</dbReference>
<dbReference type="InterPro" id="IPR051966">
    <property type="entry name" value="RPAP3"/>
</dbReference>
<feature type="region of interest" description="Disordered" evidence="6">
    <location>
        <begin position="315"/>
        <end position="370"/>
    </location>
</feature>
<dbReference type="EMBL" id="BPQB01000017">
    <property type="protein sequence ID" value="GJE90514.1"/>
    <property type="molecule type" value="Genomic_DNA"/>
</dbReference>
<dbReference type="OrthoDB" id="245563at2759"/>
<feature type="domain" description="C3H1-type" evidence="7">
    <location>
        <begin position="189"/>
        <end position="216"/>
    </location>
</feature>
<sequence>MDSSSREKAVEKAAKRAAVLEGKKKRAEEAKSSRSRCGNNYFKEQRYADAAECYEEAVTTYGPRVPYLNNLAATYLKLKRYLEAALCAEDVLGRDPKQHKARFRRAMARKGQGQIEESISDLTVLLRHDPACTEAKQELELLRATAHDDDSYATYASPKDLAAPLPDDTPPDGDCDTPWLSESSDFEHTGSGVPCRFYNHGLCTRGTACTFSHAPDARSVRDTRGRNVCLYHLLGFCTFGDAQCVYAHDAAQLPRGPWSARAWRTHWRGLLPLSGAHKDARMLERLAPMITAPWPTARAELLPLGRYRKIERNAGGAGRAKGKGRARDVFGGDGCDGDDEFGEDYGDGDEHDDGCDDDEYDGDGYDDDAWSPEFEAELDERAGNMGFTNAQMWELAAQGVKPWDDDAWEVMHALNSM</sequence>
<protein>
    <recommendedName>
        <fullName evidence="7">C3H1-type domain-containing protein</fullName>
    </recommendedName>
</protein>
<evidence type="ECO:0000256" key="1">
    <source>
        <dbReference type="ARBA" id="ARBA00022723"/>
    </source>
</evidence>
<dbReference type="PANTHER" id="PTHR46423:SF1">
    <property type="entry name" value="RNA POLYMERASE II-ASSOCIATED PROTEIN 3"/>
    <property type="match status" value="1"/>
</dbReference>
<evidence type="ECO:0000256" key="2">
    <source>
        <dbReference type="ARBA" id="ARBA00022771"/>
    </source>
</evidence>
<evidence type="ECO:0000313" key="8">
    <source>
        <dbReference type="EMBL" id="GJE90514.1"/>
    </source>
</evidence>
<evidence type="ECO:0000259" key="7">
    <source>
        <dbReference type="PROSITE" id="PS50103"/>
    </source>
</evidence>
<feature type="zinc finger region" description="C3H1-type" evidence="5">
    <location>
        <begin position="189"/>
        <end position="216"/>
    </location>
</feature>
<evidence type="ECO:0000256" key="6">
    <source>
        <dbReference type="SAM" id="MobiDB-lite"/>
    </source>
</evidence>
<feature type="compositionally biased region" description="Acidic residues" evidence="6">
    <location>
        <begin position="335"/>
        <end position="370"/>
    </location>
</feature>
<comment type="caution">
    <text evidence="8">The sequence shown here is derived from an EMBL/GenBank/DDBJ whole genome shotgun (WGS) entry which is preliminary data.</text>
</comment>
<feature type="region of interest" description="Disordered" evidence="6">
    <location>
        <begin position="157"/>
        <end position="181"/>
    </location>
</feature>
<dbReference type="PROSITE" id="PS50103">
    <property type="entry name" value="ZF_C3H1"/>
    <property type="match status" value="2"/>
</dbReference>
<dbReference type="InterPro" id="IPR011990">
    <property type="entry name" value="TPR-like_helical_dom_sf"/>
</dbReference>
<dbReference type="InterPro" id="IPR019734">
    <property type="entry name" value="TPR_rpt"/>
</dbReference>
<keyword evidence="9" id="KW-1185">Reference proteome</keyword>
<dbReference type="Proteomes" id="UP000703269">
    <property type="component" value="Unassembled WGS sequence"/>
</dbReference>
<dbReference type="GO" id="GO:0008270">
    <property type="term" value="F:zinc ion binding"/>
    <property type="evidence" value="ECO:0007669"/>
    <property type="project" value="UniProtKB-KW"/>
</dbReference>
<dbReference type="Gene3D" id="3.30.1370.210">
    <property type="match status" value="1"/>
</dbReference>
<feature type="domain" description="C3H1-type" evidence="7">
    <location>
        <begin position="223"/>
        <end position="251"/>
    </location>
</feature>
<dbReference type="GO" id="GO:0101031">
    <property type="term" value="C:protein folding chaperone complex"/>
    <property type="evidence" value="ECO:0007669"/>
    <property type="project" value="TreeGrafter"/>
</dbReference>
<organism evidence="8 9">
    <name type="scientific">Phanerochaete sordida</name>
    <dbReference type="NCBI Taxonomy" id="48140"/>
    <lineage>
        <taxon>Eukaryota</taxon>
        <taxon>Fungi</taxon>
        <taxon>Dikarya</taxon>
        <taxon>Basidiomycota</taxon>
        <taxon>Agaricomycotina</taxon>
        <taxon>Agaricomycetes</taxon>
        <taxon>Polyporales</taxon>
        <taxon>Phanerochaetaceae</taxon>
        <taxon>Phanerochaete</taxon>
    </lineage>
</organism>
<name>A0A9P3GAW0_9APHY</name>
<dbReference type="PANTHER" id="PTHR46423">
    <property type="entry name" value="RNA POLYMERASE II-ASSOCIATED PROTEIN 3"/>
    <property type="match status" value="1"/>
</dbReference>
<dbReference type="InterPro" id="IPR000571">
    <property type="entry name" value="Znf_CCCH"/>
</dbReference>
<keyword evidence="4 5" id="KW-0862">Zinc</keyword>
<dbReference type="SUPFAM" id="SSF48452">
    <property type="entry name" value="TPR-like"/>
    <property type="match status" value="1"/>
</dbReference>
<keyword evidence="1 5" id="KW-0479">Metal-binding</keyword>
<feature type="zinc finger region" description="C3H1-type" evidence="5">
    <location>
        <begin position="223"/>
        <end position="251"/>
    </location>
</feature>
<evidence type="ECO:0000313" key="9">
    <source>
        <dbReference type="Proteomes" id="UP000703269"/>
    </source>
</evidence>
<evidence type="ECO:0000256" key="3">
    <source>
        <dbReference type="ARBA" id="ARBA00022803"/>
    </source>
</evidence>
<dbReference type="SUPFAM" id="SSF90229">
    <property type="entry name" value="CCCH zinc finger"/>
    <property type="match status" value="1"/>
</dbReference>
<reference evidence="8 9" key="1">
    <citation type="submission" date="2021-08" db="EMBL/GenBank/DDBJ databases">
        <title>Draft Genome Sequence of Phanerochaete sordida strain YK-624.</title>
        <authorList>
            <person name="Mori T."/>
            <person name="Dohra H."/>
            <person name="Suzuki T."/>
            <person name="Kawagishi H."/>
            <person name="Hirai H."/>
        </authorList>
    </citation>
    <scope>NUCLEOTIDE SEQUENCE [LARGE SCALE GENOMIC DNA]</scope>
    <source>
        <strain evidence="8 9">YK-624</strain>
    </source>
</reference>
<evidence type="ECO:0000256" key="5">
    <source>
        <dbReference type="PROSITE-ProRule" id="PRU00723"/>
    </source>
</evidence>
<dbReference type="SMART" id="SM00028">
    <property type="entry name" value="TPR"/>
    <property type="match status" value="3"/>
</dbReference>
<accession>A0A9P3GAW0</accession>
<evidence type="ECO:0000256" key="4">
    <source>
        <dbReference type="ARBA" id="ARBA00022833"/>
    </source>
</evidence>
<dbReference type="Gene3D" id="1.25.40.10">
    <property type="entry name" value="Tetratricopeptide repeat domain"/>
    <property type="match status" value="1"/>
</dbReference>
<gene>
    <name evidence="8" type="ORF">PsYK624_066540</name>
</gene>
<keyword evidence="2 5" id="KW-0863">Zinc-finger</keyword>
<dbReference type="AlphaFoldDB" id="A0A9P3GAW0"/>
<dbReference type="InterPro" id="IPR036855">
    <property type="entry name" value="Znf_CCCH_sf"/>
</dbReference>
<proteinExistence type="predicted"/>
<keyword evidence="3" id="KW-0802">TPR repeat</keyword>
<dbReference type="Pfam" id="PF13181">
    <property type="entry name" value="TPR_8"/>
    <property type="match status" value="1"/>
</dbReference>